<dbReference type="EMBL" id="VYRZ01000001">
    <property type="protein sequence ID" value="KAA9089901.1"/>
    <property type="molecule type" value="Genomic_DNA"/>
</dbReference>
<name>A0A5J5IXN3_9MICO</name>
<dbReference type="AlphaFoldDB" id="A0A5J5IXN3"/>
<organism evidence="2 3">
    <name type="scientific">Microbacterium radiodurans</name>
    <dbReference type="NCBI Taxonomy" id="661398"/>
    <lineage>
        <taxon>Bacteria</taxon>
        <taxon>Bacillati</taxon>
        <taxon>Actinomycetota</taxon>
        <taxon>Actinomycetes</taxon>
        <taxon>Micrococcales</taxon>
        <taxon>Microbacteriaceae</taxon>
        <taxon>Microbacterium</taxon>
    </lineage>
</organism>
<dbReference type="Proteomes" id="UP000327039">
    <property type="component" value="Unassembled WGS sequence"/>
</dbReference>
<reference evidence="3" key="1">
    <citation type="submission" date="2019-09" db="EMBL/GenBank/DDBJ databases">
        <title>Mumia zhuanghuii sp. nov. isolated from the intestinal contents of plateau pika (Ochotona curzoniae) in the Qinghai-Tibet plateau of China.</title>
        <authorList>
            <person name="Tian Z."/>
        </authorList>
    </citation>
    <scope>NUCLEOTIDE SEQUENCE [LARGE SCALE GENOMIC DNA]</scope>
    <source>
        <strain evidence="3">DSM 25564</strain>
    </source>
</reference>
<keyword evidence="1" id="KW-0812">Transmembrane</keyword>
<proteinExistence type="predicted"/>
<sequence length="118" mass="12392">MSTIAEARPTETVRALSARRITWSTVAPGFYVASTDGEFIGSVDTSPDGHFIAMDGQSTPIGRYGTLKDAQQSLLTTTAPGNVARRRRTRRHLRMTATASGAVAGALALTAGALAPFI</sequence>
<keyword evidence="1" id="KW-1133">Transmembrane helix</keyword>
<comment type="caution">
    <text evidence="2">The sequence shown here is derived from an EMBL/GenBank/DDBJ whole genome shotgun (WGS) entry which is preliminary data.</text>
</comment>
<feature type="transmembrane region" description="Helical" evidence="1">
    <location>
        <begin position="95"/>
        <end position="117"/>
    </location>
</feature>
<gene>
    <name evidence="2" type="ORF">F6B42_05520</name>
</gene>
<evidence type="ECO:0000313" key="2">
    <source>
        <dbReference type="EMBL" id="KAA9089901.1"/>
    </source>
</evidence>
<protein>
    <submittedName>
        <fullName evidence="2">Peptide ABC transporter permease</fullName>
    </submittedName>
</protein>
<accession>A0A5J5IXN3</accession>
<evidence type="ECO:0000256" key="1">
    <source>
        <dbReference type="SAM" id="Phobius"/>
    </source>
</evidence>
<evidence type="ECO:0000313" key="3">
    <source>
        <dbReference type="Proteomes" id="UP000327039"/>
    </source>
</evidence>
<keyword evidence="1" id="KW-0472">Membrane</keyword>
<dbReference type="OrthoDB" id="5080510at2"/>
<keyword evidence="3" id="KW-1185">Reference proteome</keyword>
<dbReference type="RefSeq" id="WP_150418531.1">
    <property type="nucleotide sequence ID" value="NZ_VYRZ01000001.1"/>
</dbReference>